<dbReference type="Pfam" id="PF05186">
    <property type="entry name" value="Dpy-30"/>
    <property type="match status" value="1"/>
</dbReference>
<dbReference type="InterPro" id="IPR047499">
    <property type="entry name" value="DD_AK7"/>
</dbReference>
<proteinExistence type="predicted"/>
<evidence type="ECO:0000313" key="3">
    <source>
        <dbReference type="Proteomes" id="UP000762676"/>
    </source>
</evidence>
<reference evidence="2 3" key="1">
    <citation type="journal article" date="2021" name="Elife">
        <title>Chloroplast acquisition without the gene transfer in kleptoplastic sea slugs, Plakobranchus ocellatus.</title>
        <authorList>
            <person name="Maeda T."/>
            <person name="Takahashi S."/>
            <person name="Yoshida T."/>
            <person name="Shimamura S."/>
            <person name="Takaki Y."/>
            <person name="Nagai Y."/>
            <person name="Toyoda A."/>
            <person name="Suzuki Y."/>
            <person name="Arimoto A."/>
            <person name="Ishii H."/>
            <person name="Satoh N."/>
            <person name="Nishiyama T."/>
            <person name="Hasebe M."/>
            <person name="Maruyama T."/>
            <person name="Minagawa J."/>
            <person name="Obokata J."/>
            <person name="Shigenobu S."/>
        </authorList>
    </citation>
    <scope>NUCLEOTIDE SEQUENCE [LARGE SCALE GENOMIC DNA]</scope>
</reference>
<dbReference type="InterPro" id="IPR007858">
    <property type="entry name" value="Dpy-30_motif"/>
</dbReference>
<evidence type="ECO:0000313" key="2">
    <source>
        <dbReference type="EMBL" id="GFR66473.1"/>
    </source>
</evidence>
<dbReference type="Gene3D" id="1.20.890.10">
    <property type="entry name" value="cAMP-dependent protein kinase regulatory subunit, dimerization-anchoring domain"/>
    <property type="match status" value="1"/>
</dbReference>
<dbReference type="Proteomes" id="UP000762676">
    <property type="component" value="Unassembled WGS sequence"/>
</dbReference>
<feature type="region of interest" description="Disordered" evidence="1">
    <location>
        <begin position="1"/>
        <end position="67"/>
    </location>
</feature>
<comment type="caution">
    <text evidence="2">The sequence shown here is derived from an EMBL/GenBank/DDBJ whole genome shotgun (WGS) entry which is preliminary data.</text>
</comment>
<dbReference type="CDD" id="cd22967">
    <property type="entry name" value="DD_AK7"/>
    <property type="match status" value="1"/>
</dbReference>
<feature type="compositionally biased region" description="Basic and acidic residues" evidence="1">
    <location>
        <begin position="1"/>
        <end position="10"/>
    </location>
</feature>
<dbReference type="EMBL" id="BMAT01004022">
    <property type="protein sequence ID" value="GFR66473.1"/>
    <property type="molecule type" value="Genomic_DNA"/>
</dbReference>
<organism evidence="2 3">
    <name type="scientific">Elysia marginata</name>
    <dbReference type="NCBI Taxonomy" id="1093978"/>
    <lineage>
        <taxon>Eukaryota</taxon>
        <taxon>Metazoa</taxon>
        <taxon>Spiralia</taxon>
        <taxon>Lophotrochozoa</taxon>
        <taxon>Mollusca</taxon>
        <taxon>Gastropoda</taxon>
        <taxon>Heterobranchia</taxon>
        <taxon>Euthyneura</taxon>
        <taxon>Panpulmonata</taxon>
        <taxon>Sacoglossa</taxon>
        <taxon>Placobranchoidea</taxon>
        <taxon>Plakobranchidae</taxon>
        <taxon>Elysia</taxon>
    </lineage>
</organism>
<keyword evidence="3" id="KW-1185">Reference proteome</keyword>
<dbReference type="AlphaFoldDB" id="A0AAV4EZD2"/>
<accession>A0AAV4EZD2</accession>
<protein>
    <submittedName>
        <fullName evidence="2">Adenylate kinase 7-like</fullName>
    </submittedName>
</protein>
<keyword evidence="2" id="KW-0808">Transferase</keyword>
<evidence type="ECO:0000256" key="1">
    <source>
        <dbReference type="SAM" id="MobiDB-lite"/>
    </source>
</evidence>
<name>A0AAV4EZD2_9GAST</name>
<gene>
    <name evidence="2" type="ORF">ElyMa_001971200</name>
</gene>
<sequence length="131" mass="15981">MMKDTVEKIKKIFGSPRNYGPTQEELEEMRRLEEEARVRREAEEKADKERREAEELQERRRRQEEWSQRLNEVKREEYELLEAQSIPLRNYLMKHVMPTLTQGLIDCCKTRPEDPIDYLAEYLFQHNPQID</sequence>
<dbReference type="GO" id="GO:0016301">
    <property type="term" value="F:kinase activity"/>
    <property type="evidence" value="ECO:0007669"/>
    <property type="project" value="UniProtKB-KW"/>
</dbReference>
<keyword evidence="2" id="KW-0418">Kinase</keyword>
<feature type="compositionally biased region" description="Basic and acidic residues" evidence="1">
    <location>
        <begin position="28"/>
        <end position="67"/>
    </location>
</feature>